<protein>
    <submittedName>
        <fullName evidence="4">Glycoside hydrolase family 88 protein</fullName>
    </submittedName>
</protein>
<feature type="active site" description="Proton donor" evidence="2">
    <location>
        <position position="169"/>
    </location>
</feature>
<evidence type="ECO:0000313" key="5">
    <source>
        <dbReference type="Proteomes" id="UP000812270"/>
    </source>
</evidence>
<evidence type="ECO:0000256" key="2">
    <source>
        <dbReference type="PIRSR" id="PIRSR610905-1"/>
    </source>
</evidence>
<proteinExistence type="predicted"/>
<sequence length="409" mass="46645">MLVAFRNDNRDSKNKMFVEDNFQYAQRQLKAMLQDTKNNTTSFPRSINEAGKLVSTDMYDWTSGFFPGSLWYAYEYTKDTTLKTAATKWTEGLAPLQYFTRHHDLGFMMYCSYGNAYRLTGNKSYRDILVQSAKSLSTRFSPVTGSIKSWNSFKTWHDNKTYNFPVIIDNMMNLELLFFASKITGDTSFRHIAVTHALTAMKNQVRPDFSTFHVVCYDTITGAVTGRETAQGYADNSTWSRGQAWGIYGFTMTYRETKDPRFLETAQKMADWYLSQAELPKDKVPYWDFNTMEAGYVPGIKSYAKKVTVKYRDASAAAITASALFELSTYTGRNAKTYYKAAVQMLESLTGPAYKALPGTNGNFLLKHSVGSIPHNSEIDVPLVYADYYLLEALMRYNRLLEGKNIMSN</sequence>
<dbReference type="PANTHER" id="PTHR36845:SF1">
    <property type="entry name" value="HYDROLASE, PUTATIVE (AFU_ORTHOLOGUE AFUA_7G05090)-RELATED"/>
    <property type="match status" value="1"/>
</dbReference>
<feature type="binding site" evidence="3">
    <location>
        <position position="229"/>
    </location>
    <ligand>
        <name>substrate</name>
    </ligand>
</feature>
<feature type="binding site" evidence="3">
    <location>
        <position position="169"/>
    </location>
    <ligand>
        <name>substrate</name>
    </ligand>
</feature>
<dbReference type="GO" id="GO:0052757">
    <property type="term" value="F:chondroitin hydrolase activity"/>
    <property type="evidence" value="ECO:0007669"/>
    <property type="project" value="TreeGrafter"/>
</dbReference>
<gene>
    <name evidence="4" type="ORF">KTO63_25545</name>
</gene>
<dbReference type="Proteomes" id="UP000812270">
    <property type="component" value="Unassembled WGS sequence"/>
</dbReference>
<feature type="active site" description="Nucleophile" evidence="2">
    <location>
        <position position="104"/>
    </location>
</feature>
<evidence type="ECO:0000256" key="1">
    <source>
        <dbReference type="ARBA" id="ARBA00022801"/>
    </source>
</evidence>
<name>A0A9E2SFN5_9BACT</name>
<comment type="caution">
    <text evidence="4">The sequence shown here is derived from an EMBL/GenBank/DDBJ whole genome shotgun (WGS) entry which is preliminary data.</text>
</comment>
<feature type="binding site" evidence="3">
    <location>
        <position position="245"/>
    </location>
    <ligand>
        <name>substrate</name>
    </ligand>
</feature>
<accession>A0A9E2SFN5</accession>
<keyword evidence="5" id="KW-1185">Reference proteome</keyword>
<dbReference type="InterPro" id="IPR010905">
    <property type="entry name" value="Glyco_hydro_88"/>
</dbReference>
<keyword evidence="1 4" id="KW-0378">Hydrolase</keyword>
<dbReference type="EMBL" id="JAHSPG010000018">
    <property type="protein sequence ID" value="MBV4360554.1"/>
    <property type="molecule type" value="Genomic_DNA"/>
</dbReference>
<feature type="binding site" evidence="3">
    <location>
        <position position="104"/>
    </location>
    <ligand>
        <name>substrate</name>
    </ligand>
</feature>
<dbReference type="InterPro" id="IPR052369">
    <property type="entry name" value="UG_Glycosaminoglycan_Hydrolase"/>
</dbReference>
<reference evidence="4" key="1">
    <citation type="submission" date="2021-06" db="EMBL/GenBank/DDBJ databases">
        <authorList>
            <person name="Huq M.A."/>
        </authorList>
    </citation>
    <scope>NUCLEOTIDE SEQUENCE</scope>
    <source>
        <strain evidence="4">MAH-26</strain>
    </source>
</reference>
<dbReference type="AlphaFoldDB" id="A0A9E2SFN5"/>
<dbReference type="PANTHER" id="PTHR36845">
    <property type="entry name" value="HYDROLASE, PUTATIVE (AFU_ORTHOLOGUE AFUA_7G05090)-RELATED"/>
    <property type="match status" value="1"/>
</dbReference>
<dbReference type="GO" id="GO:0000272">
    <property type="term" value="P:polysaccharide catabolic process"/>
    <property type="evidence" value="ECO:0007669"/>
    <property type="project" value="TreeGrafter"/>
</dbReference>
<dbReference type="Pfam" id="PF07470">
    <property type="entry name" value="Glyco_hydro_88"/>
    <property type="match status" value="1"/>
</dbReference>
<evidence type="ECO:0000313" key="4">
    <source>
        <dbReference type="EMBL" id="MBV4360554.1"/>
    </source>
</evidence>
<feature type="binding site" evidence="3">
    <location>
        <position position="241"/>
    </location>
    <ligand>
        <name>substrate</name>
    </ligand>
</feature>
<organism evidence="4 5">
    <name type="scientific">Pinibacter aurantiacus</name>
    <dbReference type="NCBI Taxonomy" id="2851599"/>
    <lineage>
        <taxon>Bacteria</taxon>
        <taxon>Pseudomonadati</taxon>
        <taxon>Bacteroidota</taxon>
        <taxon>Chitinophagia</taxon>
        <taxon>Chitinophagales</taxon>
        <taxon>Chitinophagaceae</taxon>
        <taxon>Pinibacter</taxon>
    </lineage>
</organism>
<feature type="binding site" evidence="3">
    <location>
        <position position="372"/>
    </location>
    <ligand>
        <name>substrate</name>
    </ligand>
</feature>
<evidence type="ECO:0000256" key="3">
    <source>
        <dbReference type="PIRSR" id="PIRSR610905-2"/>
    </source>
</evidence>